<feature type="domain" description="TIR" evidence="1">
    <location>
        <begin position="1"/>
        <end position="141"/>
    </location>
</feature>
<dbReference type="RefSeq" id="WP_344667644.1">
    <property type="nucleotide sequence ID" value="NZ_BAAAQN010000027.1"/>
</dbReference>
<reference evidence="3" key="1">
    <citation type="journal article" date="2019" name="Int. J. Syst. Evol. Microbiol.">
        <title>The Global Catalogue of Microorganisms (GCM) 10K type strain sequencing project: providing services to taxonomists for standard genome sequencing and annotation.</title>
        <authorList>
            <consortium name="The Broad Institute Genomics Platform"/>
            <consortium name="The Broad Institute Genome Sequencing Center for Infectious Disease"/>
            <person name="Wu L."/>
            <person name="Ma J."/>
        </authorList>
    </citation>
    <scope>NUCLEOTIDE SEQUENCE [LARGE SCALE GENOMIC DNA]</scope>
    <source>
        <strain evidence="3">JCM 16014</strain>
    </source>
</reference>
<dbReference type="Gene3D" id="3.40.50.10140">
    <property type="entry name" value="Toll/interleukin-1 receptor homology (TIR) domain"/>
    <property type="match status" value="1"/>
</dbReference>
<evidence type="ECO:0000313" key="2">
    <source>
        <dbReference type="EMBL" id="GAA2038687.1"/>
    </source>
</evidence>
<keyword evidence="3" id="KW-1185">Reference proteome</keyword>
<dbReference type="InterPro" id="IPR000157">
    <property type="entry name" value="TIR_dom"/>
</dbReference>
<evidence type="ECO:0000313" key="3">
    <source>
        <dbReference type="Proteomes" id="UP001500751"/>
    </source>
</evidence>
<dbReference type="Proteomes" id="UP001500751">
    <property type="component" value="Unassembled WGS sequence"/>
</dbReference>
<accession>A0ABP5G668</accession>
<dbReference type="InterPro" id="IPR035897">
    <property type="entry name" value="Toll_tir_struct_dom_sf"/>
</dbReference>
<proteinExistence type="predicted"/>
<comment type="caution">
    <text evidence="2">The sequence shown here is derived from an EMBL/GenBank/DDBJ whole genome shotgun (WGS) entry which is preliminary data.</text>
</comment>
<sequence length="156" mass="17264">MAKVFLCYRSRDDGFAAVLLDEKLSGAFGPDEVFMASRSIEPGEIYSAVIERALKECETMLVLIGPRWVDTLQENEADAAAGTVDWVRHEISTAFANGTRVIPLLLSRTPRLDPHLLPSDIAALADYKYLTFDHRNVSGSLNQIIAALQTGDRARR</sequence>
<evidence type="ECO:0000259" key="1">
    <source>
        <dbReference type="PROSITE" id="PS50104"/>
    </source>
</evidence>
<name>A0ABP5G668_9ACTN</name>
<organism evidence="2 3">
    <name type="scientific">Catenulispora yoronensis</name>
    <dbReference type="NCBI Taxonomy" id="450799"/>
    <lineage>
        <taxon>Bacteria</taxon>
        <taxon>Bacillati</taxon>
        <taxon>Actinomycetota</taxon>
        <taxon>Actinomycetes</taxon>
        <taxon>Catenulisporales</taxon>
        <taxon>Catenulisporaceae</taxon>
        <taxon>Catenulispora</taxon>
    </lineage>
</organism>
<dbReference type="EMBL" id="BAAAQN010000027">
    <property type="protein sequence ID" value="GAA2038687.1"/>
    <property type="molecule type" value="Genomic_DNA"/>
</dbReference>
<dbReference type="Pfam" id="PF13676">
    <property type="entry name" value="TIR_2"/>
    <property type="match status" value="1"/>
</dbReference>
<gene>
    <name evidence="2" type="ORF">GCM10009839_45400</name>
</gene>
<dbReference type="SUPFAM" id="SSF52200">
    <property type="entry name" value="Toll/Interleukin receptor TIR domain"/>
    <property type="match status" value="1"/>
</dbReference>
<protein>
    <recommendedName>
        <fullName evidence="1">TIR domain-containing protein</fullName>
    </recommendedName>
</protein>
<dbReference type="PROSITE" id="PS50104">
    <property type="entry name" value="TIR"/>
    <property type="match status" value="1"/>
</dbReference>